<evidence type="ECO:0000256" key="1">
    <source>
        <dbReference type="SAM" id="MobiDB-lite"/>
    </source>
</evidence>
<dbReference type="InterPro" id="IPR047681">
    <property type="entry name" value="PPA1309-like"/>
</dbReference>
<dbReference type="RefSeq" id="WP_343047199.1">
    <property type="nucleotide sequence ID" value="NZ_JACCFP010000001.1"/>
</dbReference>
<dbReference type="NCBIfam" id="NF040618">
    <property type="entry name" value="PPA1309_fam"/>
    <property type="match status" value="1"/>
</dbReference>
<evidence type="ECO:0000313" key="2">
    <source>
        <dbReference type="EMBL" id="NYJ02257.1"/>
    </source>
</evidence>
<dbReference type="AlphaFoldDB" id="A0A853C4U2"/>
<accession>A0A853C4U2</accession>
<comment type="caution">
    <text evidence="2">The sequence shown here is derived from an EMBL/GenBank/DDBJ whole genome shotgun (WGS) entry which is preliminary data.</text>
</comment>
<organism evidence="2 3">
    <name type="scientific">Nocardioides thalensis</name>
    <dbReference type="NCBI Taxonomy" id="1914755"/>
    <lineage>
        <taxon>Bacteria</taxon>
        <taxon>Bacillati</taxon>
        <taxon>Actinomycetota</taxon>
        <taxon>Actinomycetes</taxon>
        <taxon>Propionibacteriales</taxon>
        <taxon>Nocardioidaceae</taxon>
        <taxon>Nocardioides</taxon>
    </lineage>
</organism>
<keyword evidence="3" id="KW-1185">Reference proteome</keyword>
<dbReference type="Proteomes" id="UP000530424">
    <property type="component" value="Unassembled WGS sequence"/>
</dbReference>
<reference evidence="2 3" key="1">
    <citation type="submission" date="2020-07" db="EMBL/GenBank/DDBJ databases">
        <title>Sequencing the genomes of 1000 actinobacteria strains.</title>
        <authorList>
            <person name="Klenk H.-P."/>
        </authorList>
    </citation>
    <scope>NUCLEOTIDE SEQUENCE [LARGE SCALE GENOMIC DNA]</scope>
    <source>
        <strain evidence="2 3">DSM 103833</strain>
    </source>
</reference>
<protein>
    <submittedName>
        <fullName evidence="2">Uncharacterized protein</fullName>
    </submittedName>
</protein>
<sequence length="199" mass="21082">MDLDLDVDPALARAVLEIETHHAAAGWDQPAGLYALVDTAELVAAEPALAAALGLDDTRERGSLTPIQQEEVGADQPLEELLQTIVWPAGVLGCAAVVERLVLPPAADGQVPEERDAAVEFAREHPDKQEVRIVAGVTRHGASYCALRLRAHDEDAAVMGGPDLVPNLIALLRGTLEDDPDVGPERGPDAGTDEERTDT</sequence>
<gene>
    <name evidence="2" type="ORF">HNR19_002955</name>
</gene>
<dbReference type="EMBL" id="JACCFP010000001">
    <property type="protein sequence ID" value="NYJ02257.1"/>
    <property type="molecule type" value="Genomic_DNA"/>
</dbReference>
<name>A0A853C4U2_9ACTN</name>
<feature type="region of interest" description="Disordered" evidence="1">
    <location>
        <begin position="175"/>
        <end position="199"/>
    </location>
</feature>
<proteinExistence type="predicted"/>
<evidence type="ECO:0000313" key="3">
    <source>
        <dbReference type="Proteomes" id="UP000530424"/>
    </source>
</evidence>